<sequence length="45" mass="5077">MASDQPPLTRYGSFNQQPANAKTAGWMHYPAWQIQSHPPDTPQHS</sequence>
<dbReference type="EMBL" id="AFAR01000090">
    <property type="protein sequence ID" value="EGF28413.1"/>
    <property type="molecule type" value="Genomic_DNA"/>
</dbReference>
<comment type="caution">
    <text evidence="1">The sequence shown here is derived from an EMBL/GenBank/DDBJ whole genome shotgun (WGS) entry which is preliminary data.</text>
</comment>
<dbReference type="Proteomes" id="UP000006222">
    <property type="component" value="Unassembled WGS sequence"/>
</dbReference>
<dbReference type="AlphaFoldDB" id="F2APJ0"/>
<dbReference type="PATRIC" id="fig|991778.3.peg.1698"/>
<name>F2APJ0_RHOBT</name>
<organism evidence="1 2">
    <name type="scientific">Rhodopirellula baltica WH47</name>
    <dbReference type="NCBI Taxonomy" id="991778"/>
    <lineage>
        <taxon>Bacteria</taxon>
        <taxon>Pseudomonadati</taxon>
        <taxon>Planctomycetota</taxon>
        <taxon>Planctomycetia</taxon>
        <taxon>Pirellulales</taxon>
        <taxon>Pirellulaceae</taxon>
        <taxon>Rhodopirellula</taxon>
    </lineage>
</organism>
<protein>
    <submittedName>
        <fullName evidence="1">Protein containing QPP domain</fullName>
    </submittedName>
</protein>
<gene>
    <name evidence="1" type="ORF">RBWH47_05353</name>
</gene>
<dbReference type="AntiFam" id="ANF00068">
    <property type="entry name" value="Translation of DNA repeat"/>
</dbReference>
<evidence type="ECO:0000313" key="1">
    <source>
        <dbReference type="EMBL" id="EGF28413.1"/>
    </source>
</evidence>
<proteinExistence type="predicted"/>
<accession>F2APJ0</accession>
<reference evidence="1 2" key="1">
    <citation type="journal article" date="2013" name="Mar. Genomics">
        <title>Expression of sulfatases in Rhodopirellula baltica and the diversity of sulfatases in the genus Rhodopirellula.</title>
        <authorList>
            <person name="Wegner C.E."/>
            <person name="Richter-Heitmann T."/>
            <person name="Klindworth A."/>
            <person name="Klockow C."/>
            <person name="Richter M."/>
            <person name="Achstetter T."/>
            <person name="Glockner F.O."/>
            <person name="Harder J."/>
        </authorList>
    </citation>
    <scope>NUCLEOTIDE SEQUENCE [LARGE SCALE GENOMIC DNA]</scope>
    <source>
        <strain evidence="1 2">WH47</strain>
    </source>
</reference>
<evidence type="ECO:0000313" key="2">
    <source>
        <dbReference type="Proteomes" id="UP000006222"/>
    </source>
</evidence>